<feature type="transmembrane region" description="Helical" evidence="1">
    <location>
        <begin position="42"/>
        <end position="64"/>
    </location>
</feature>
<evidence type="ECO:0000256" key="1">
    <source>
        <dbReference type="SAM" id="Phobius"/>
    </source>
</evidence>
<keyword evidence="1" id="KW-0472">Membrane</keyword>
<keyword evidence="3" id="KW-1185">Reference proteome</keyword>
<keyword evidence="1" id="KW-0812">Transmembrane</keyword>
<proteinExistence type="predicted"/>
<dbReference type="PANTHER" id="PTHR37692:SF1">
    <property type="entry name" value="DUF420 DOMAIN-CONTAINING PROTEIN"/>
    <property type="match status" value="1"/>
</dbReference>
<feature type="transmembrane region" description="Helical" evidence="1">
    <location>
        <begin position="120"/>
        <end position="140"/>
    </location>
</feature>
<keyword evidence="1" id="KW-1133">Transmembrane helix</keyword>
<dbReference type="PANTHER" id="PTHR37692">
    <property type="entry name" value="HYPOTHETICAL MEMBRANE SPANNING PROTEIN"/>
    <property type="match status" value="1"/>
</dbReference>
<dbReference type="Pfam" id="PF04238">
    <property type="entry name" value="DUF420"/>
    <property type="match status" value="1"/>
</dbReference>
<sequence>MFMSLPILPTISTIFIALSAITVAIGWAQIKQRKVEQHKKTMLLAGVFALTFFIIYVSRTLFIGNTAFGGPDDIKIYYTIFLIFHICLATIGAVFGIVSIVSGLKSNLIRHRKIGPYTSIIWFFTGITGVAVYLLLYVFYTGGPTTSVFKAILGS</sequence>
<dbReference type="RefSeq" id="WP_034285666.1">
    <property type="nucleotide sequence ID" value="NZ_JBCNAN010000043.1"/>
</dbReference>
<evidence type="ECO:0008006" key="4">
    <source>
        <dbReference type="Google" id="ProtNLM"/>
    </source>
</evidence>
<dbReference type="GO" id="GO:0022904">
    <property type="term" value="P:respiratory electron transport chain"/>
    <property type="evidence" value="ECO:0007669"/>
    <property type="project" value="InterPro"/>
</dbReference>
<protein>
    <recommendedName>
        <fullName evidence="4">DUF420 domain-containing protein</fullName>
    </recommendedName>
</protein>
<feature type="transmembrane region" description="Helical" evidence="1">
    <location>
        <begin position="76"/>
        <end position="100"/>
    </location>
</feature>
<comment type="caution">
    <text evidence="2">The sequence shown here is derived from an EMBL/GenBank/DDBJ whole genome shotgun (WGS) entry which is preliminary data.</text>
</comment>
<feature type="transmembrane region" description="Helical" evidence="1">
    <location>
        <begin position="6"/>
        <end position="30"/>
    </location>
</feature>
<dbReference type="AlphaFoldDB" id="A0A177L8X9"/>
<dbReference type="EMBL" id="LQWY01000012">
    <property type="protein sequence ID" value="OAH62188.1"/>
    <property type="molecule type" value="Genomic_DNA"/>
</dbReference>
<dbReference type="STRING" id="29332.AWH48_10280"/>
<gene>
    <name evidence="2" type="ORF">AWH49_01595</name>
</gene>
<dbReference type="Proteomes" id="UP000076935">
    <property type="component" value="Unassembled WGS sequence"/>
</dbReference>
<accession>A0A177L8X9</accession>
<dbReference type="Gene3D" id="1.20.120.80">
    <property type="entry name" value="Cytochrome c oxidase, subunit III, four-helix bundle"/>
    <property type="match status" value="1"/>
</dbReference>
<dbReference type="GO" id="GO:0016020">
    <property type="term" value="C:membrane"/>
    <property type="evidence" value="ECO:0007669"/>
    <property type="project" value="InterPro"/>
</dbReference>
<dbReference type="InterPro" id="IPR013833">
    <property type="entry name" value="Cyt_c_oxidase_su3_a-hlx"/>
</dbReference>
<dbReference type="InterPro" id="IPR007352">
    <property type="entry name" value="DUF420"/>
</dbReference>
<evidence type="ECO:0000313" key="2">
    <source>
        <dbReference type="EMBL" id="OAH62188.1"/>
    </source>
</evidence>
<evidence type="ECO:0000313" key="3">
    <source>
        <dbReference type="Proteomes" id="UP000076935"/>
    </source>
</evidence>
<reference evidence="2 3" key="1">
    <citation type="submission" date="2016-01" db="EMBL/GenBank/DDBJ databases">
        <title>Investigation of taxonomic status of Bacillus aminovorans.</title>
        <authorList>
            <person name="Verma A."/>
            <person name="Pal Y."/>
            <person name="Krishnamurthi S."/>
        </authorList>
    </citation>
    <scope>NUCLEOTIDE SEQUENCE [LARGE SCALE GENOMIC DNA]</scope>
    <source>
        <strain evidence="2 3">DSM 1314</strain>
    </source>
</reference>
<organism evidence="2 3">
    <name type="scientific">Domibacillus aminovorans</name>
    <dbReference type="NCBI Taxonomy" id="29332"/>
    <lineage>
        <taxon>Bacteria</taxon>
        <taxon>Bacillati</taxon>
        <taxon>Bacillota</taxon>
        <taxon>Bacilli</taxon>
        <taxon>Bacillales</taxon>
        <taxon>Bacillaceae</taxon>
        <taxon>Domibacillus</taxon>
    </lineage>
</organism>
<name>A0A177L8X9_9BACI</name>
<dbReference type="GO" id="GO:0004129">
    <property type="term" value="F:cytochrome-c oxidase activity"/>
    <property type="evidence" value="ECO:0007669"/>
    <property type="project" value="InterPro"/>
</dbReference>